<feature type="signal peptide" evidence="2">
    <location>
        <begin position="1"/>
        <end position="19"/>
    </location>
</feature>
<keyword evidence="4" id="KW-1185">Reference proteome</keyword>
<comment type="caution">
    <text evidence="3">The sequence shown here is derived from an EMBL/GenBank/DDBJ whole genome shotgun (WGS) entry which is preliminary data.</text>
</comment>
<reference evidence="3" key="1">
    <citation type="submission" date="2023-03" db="EMBL/GenBank/DDBJ databases">
        <title>Massive genome expansion in bonnet fungi (Mycena s.s.) driven by repeated elements and novel gene families across ecological guilds.</title>
        <authorList>
            <consortium name="Lawrence Berkeley National Laboratory"/>
            <person name="Harder C.B."/>
            <person name="Miyauchi S."/>
            <person name="Viragh M."/>
            <person name="Kuo A."/>
            <person name="Thoen E."/>
            <person name="Andreopoulos B."/>
            <person name="Lu D."/>
            <person name="Skrede I."/>
            <person name="Drula E."/>
            <person name="Henrissat B."/>
            <person name="Morin E."/>
            <person name="Kohler A."/>
            <person name="Barry K."/>
            <person name="LaButti K."/>
            <person name="Morin E."/>
            <person name="Salamov A."/>
            <person name="Lipzen A."/>
            <person name="Mereny Z."/>
            <person name="Hegedus B."/>
            <person name="Baldrian P."/>
            <person name="Stursova M."/>
            <person name="Weitz H."/>
            <person name="Taylor A."/>
            <person name="Grigoriev I.V."/>
            <person name="Nagy L.G."/>
            <person name="Martin F."/>
            <person name="Kauserud H."/>
        </authorList>
    </citation>
    <scope>NUCLEOTIDE SEQUENCE</scope>
    <source>
        <strain evidence="3">9144</strain>
    </source>
</reference>
<protein>
    <submittedName>
        <fullName evidence="3">Uncharacterized protein</fullName>
    </submittedName>
</protein>
<feature type="region of interest" description="Disordered" evidence="1">
    <location>
        <begin position="141"/>
        <end position="266"/>
    </location>
</feature>
<feature type="compositionally biased region" description="Low complexity" evidence="1">
    <location>
        <begin position="155"/>
        <end position="168"/>
    </location>
</feature>
<dbReference type="EMBL" id="JARJCW010000157">
    <property type="protein sequence ID" value="KAJ7190089.1"/>
    <property type="molecule type" value="Genomic_DNA"/>
</dbReference>
<gene>
    <name evidence="3" type="ORF">GGX14DRAFT_483765</name>
</gene>
<name>A0AAD6ULJ8_9AGAR</name>
<dbReference type="Proteomes" id="UP001219525">
    <property type="component" value="Unassembled WGS sequence"/>
</dbReference>
<feature type="compositionally biased region" description="Low complexity" evidence="1">
    <location>
        <begin position="183"/>
        <end position="233"/>
    </location>
</feature>
<feature type="non-terminal residue" evidence="3">
    <location>
        <position position="1"/>
    </location>
</feature>
<evidence type="ECO:0000256" key="1">
    <source>
        <dbReference type="SAM" id="MobiDB-lite"/>
    </source>
</evidence>
<evidence type="ECO:0000313" key="3">
    <source>
        <dbReference type="EMBL" id="KAJ7190089.1"/>
    </source>
</evidence>
<feature type="chain" id="PRO_5042070036" evidence="2">
    <location>
        <begin position="20"/>
        <end position="266"/>
    </location>
</feature>
<proteinExistence type="predicted"/>
<dbReference type="AlphaFoldDB" id="A0AAD6ULJ8"/>
<organism evidence="3 4">
    <name type="scientific">Mycena pura</name>
    <dbReference type="NCBI Taxonomy" id="153505"/>
    <lineage>
        <taxon>Eukaryota</taxon>
        <taxon>Fungi</taxon>
        <taxon>Dikarya</taxon>
        <taxon>Basidiomycota</taxon>
        <taxon>Agaricomycotina</taxon>
        <taxon>Agaricomycetes</taxon>
        <taxon>Agaricomycetidae</taxon>
        <taxon>Agaricales</taxon>
        <taxon>Marasmiineae</taxon>
        <taxon>Mycenaceae</taxon>
        <taxon>Mycena</taxon>
    </lineage>
</organism>
<accession>A0AAD6ULJ8</accession>
<evidence type="ECO:0000313" key="4">
    <source>
        <dbReference type="Proteomes" id="UP001219525"/>
    </source>
</evidence>
<evidence type="ECO:0000256" key="2">
    <source>
        <dbReference type="SAM" id="SignalP"/>
    </source>
</evidence>
<keyword evidence="2" id="KW-0732">Signal</keyword>
<feature type="compositionally biased region" description="Basic residues" evidence="1">
    <location>
        <begin position="241"/>
        <end position="253"/>
    </location>
</feature>
<sequence>MHLRHTLAATALVSASVYAAPLFGHPEHSARRSDMQAARRHDLAERLTALSSAHAQRRTAPSARIQQFERADGSNACIDGALDWLVTQLADADSGASASNTSSADTLSPRASADGDMSFVDACIQDVVDWAVTRLAAQLVRNGGSTPPGGGDNEPPSSMPSAPAPSDSASDEGSLGPAPTATDSGIDPGPSDGADPSASASASSDAPVPTDSGSDSDAPAPTDSASAPAPSDDGSGDGPSSRRRRAVGARRRLDRMLGAILARSRN</sequence>